<feature type="region of interest" description="Disordered" evidence="1">
    <location>
        <begin position="764"/>
        <end position="809"/>
    </location>
</feature>
<dbReference type="EMBL" id="OZ019907">
    <property type="protein sequence ID" value="CAK9206857.1"/>
    <property type="molecule type" value="Genomic_DNA"/>
</dbReference>
<feature type="region of interest" description="Disordered" evidence="1">
    <location>
        <begin position="55"/>
        <end position="101"/>
    </location>
</feature>
<evidence type="ECO:0000313" key="3">
    <source>
        <dbReference type="Proteomes" id="UP001497512"/>
    </source>
</evidence>
<keyword evidence="3" id="KW-1185">Reference proteome</keyword>
<reference evidence="2" key="1">
    <citation type="submission" date="2024-02" db="EMBL/GenBank/DDBJ databases">
        <authorList>
            <consortium name="ELIXIR-Norway"/>
            <consortium name="Elixir Norway"/>
        </authorList>
    </citation>
    <scope>NUCLEOTIDE SEQUENCE</scope>
</reference>
<feature type="compositionally biased region" description="Basic and acidic residues" evidence="1">
    <location>
        <begin position="789"/>
        <end position="802"/>
    </location>
</feature>
<protein>
    <submittedName>
        <fullName evidence="2">Uncharacterized protein</fullName>
    </submittedName>
</protein>
<gene>
    <name evidence="2" type="ORF">CSSPTR1EN2_LOCUS8558</name>
</gene>
<name>A0ABP0TWI7_9BRYO</name>
<dbReference type="PANTHER" id="PTHR34802">
    <property type="entry name" value="CHORISMATE SYNTHASE"/>
    <property type="match status" value="1"/>
</dbReference>
<dbReference type="Proteomes" id="UP001497512">
    <property type="component" value="Chromosome 15"/>
</dbReference>
<feature type="compositionally biased region" description="Polar residues" evidence="1">
    <location>
        <begin position="1007"/>
        <end position="1022"/>
    </location>
</feature>
<dbReference type="PANTHER" id="PTHR34802:SF1">
    <property type="entry name" value="CHORISMATE SYNTHASE"/>
    <property type="match status" value="1"/>
</dbReference>
<feature type="region of interest" description="Disordered" evidence="1">
    <location>
        <begin position="262"/>
        <end position="357"/>
    </location>
</feature>
<feature type="compositionally biased region" description="Basic and acidic residues" evidence="1">
    <location>
        <begin position="262"/>
        <end position="278"/>
    </location>
</feature>
<proteinExistence type="predicted"/>
<sequence length="1191" mass="130309">MNEQKFLSYSRETLLTFASLPSCQTRPENIDPVLWRDSTSSDLVEANLVTPGVVSAHGLGQKDSDGGGTSIKSQSQDEIPEWRRPGGGGWGALLPPNTRRKPYDEEPVGNAFAANYPPRPGPPWVNTNGPPLRTPHDRPASFLPPRRWEHFCDRDRERGRALHDWEGDEPVAGGGGETGQHLSVERDGLLGSGNRPPPTGTRISKHVDSYQPPRPAVKTPAYGRHEDTDTVNDQTFGKLEASNDDRSLQEFKRRELFEMMRKEQHRQLQEHKQSHAKTDNPSVPRKHDENFLWDDHPHHSPPESPISKSTASIPLATPSRPAIPPGFSKVAQQKQNIDPELPPQDNHEQGVHNAAKKGIFKLEDNMVETEKKISETMPVVSSTEANDHDSRATSKGISAEILATTNEQEGDTSSPGGSLSVKHLQETADSWSFDLEDHNDKVPDDSTFSTDAIHSGEGTLLDKLFGKVTPGFINDDAAPPDFINDDAASPDFLVVEPSTAVSEEESWSEIDPKRSKFAQWFHSEEEKTSNVTTNSTSILSLFAKRDKVKTAQGESQQDGTLVWTHNQGHSILPMPTGPSLEDIEKVMAAAAKESVSNSKGSNLPQFPINQDALQERRPPLPPIFMTCEDIEQCLLAEAASSDEPLGLQAFPSMGSSSVDATSASHHLLSLLQKQPSKFETFSNGDPKMEISGKEAAREWAWNRPEPSDQMSEVHTLEALFGKAFMSELQSSQPPLPESKFSDGNPKVEGTAPYFSQPGGKYPLNSGADEEGHQPWYGVSGAASNSMWPDSKEVEAGVERSIGDESSLQPQHDKLMLLEPEDSHDHISASVHGLWSNGNAYKEQMSMDSINGATSSLVRPSFGSVLNGHAESSRVDKGEYLKRVGDGEGAREELFASNAGGKSRLLPMGDKLSLLTHSEAAMDGVVDGTKRQNLNKPLSKPPGKVKDGPVNGVTRLLAHGNGPPFKAVARATEFASFQPEGHLQQQYGAMYRPQSPPVLAQQHMRPPTLQQHPQASHGPSSSMFPHRSLRPQLPSPVYSNGNMDYEFDASAARKFPALGQVHFQPPPEAFHAGMTHQYLEPTQMLQHSPFFTSPVMPEHESRNHQVLLGASQGPSNTGQRQLLQSHNPQMGFIPAYSSEFSRAGSQSYEVGGHWGGMTSGWFGMEGSGIPPRPDLIQLQSLGPEADMKLRFG</sequence>
<feature type="region of interest" description="Disordered" evidence="1">
    <location>
        <begin position="404"/>
        <end position="423"/>
    </location>
</feature>
<feature type="compositionally biased region" description="Basic and acidic residues" evidence="1">
    <location>
        <begin position="285"/>
        <end position="301"/>
    </location>
</feature>
<accession>A0ABP0TWI7</accession>
<feature type="region of interest" description="Disordered" evidence="1">
    <location>
        <begin position="1002"/>
        <end position="1033"/>
    </location>
</feature>
<feature type="region of interest" description="Disordered" evidence="1">
    <location>
        <begin position="929"/>
        <end position="948"/>
    </location>
</feature>
<evidence type="ECO:0000313" key="2">
    <source>
        <dbReference type="EMBL" id="CAK9206857.1"/>
    </source>
</evidence>
<feature type="compositionally biased region" description="Polar residues" evidence="1">
    <location>
        <begin position="404"/>
        <end position="417"/>
    </location>
</feature>
<feature type="region of interest" description="Disordered" evidence="1">
    <location>
        <begin position="374"/>
        <end position="394"/>
    </location>
</feature>
<evidence type="ECO:0000256" key="1">
    <source>
        <dbReference type="SAM" id="MobiDB-lite"/>
    </source>
</evidence>
<feature type="region of interest" description="Disordered" evidence="1">
    <location>
        <begin position="163"/>
        <end position="247"/>
    </location>
</feature>
<organism evidence="2 3">
    <name type="scientific">Sphagnum troendelagicum</name>
    <dbReference type="NCBI Taxonomy" id="128251"/>
    <lineage>
        <taxon>Eukaryota</taxon>
        <taxon>Viridiplantae</taxon>
        <taxon>Streptophyta</taxon>
        <taxon>Embryophyta</taxon>
        <taxon>Bryophyta</taxon>
        <taxon>Sphagnophytina</taxon>
        <taxon>Sphagnopsida</taxon>
        <taxon>Sphagnales</taxon>
        <taxon>Sphagnaceae</taxon>
        <taxon>Sphagnum</taxon>
    </lineage>
</organism>